<accession>A0A1I3BW33</accession>
<organism evidence="2 3">
    <name type="scientific">Actinopolymorpha cephalotaxi</name>
    <dbReference type="NCBI Taxonomy" id="504797"/>
    <lineage>
        <taxon>Bacteria</taxon>
        <taxon>Bacillati</taxon>
        <taxon>Actinomycetota</taxon>
        <taxon>Actinomycetes</taxon>
        <taxon>Propionibacteriales</taxon>
        <taxon>Actinopolymorphaceae</taxon>
        <taxon>Actinopolymorpha</taxon>
    </lineage>
</organism>
<reference evidence="2 3" key="1">
    <citation type="submission" date="2016-10" db="EMBL/GenBank/DDBJ databases">
        <authorList>
            <person name="de Groot N.N."/>
        </authorList>
    </citation>
    <scope>NUCLEOTIDE SEQUENCE [LARGE SCALE GENOMIC DNA]</scope>
    <source>
        <strain evidence="2 3">CPCC 202808</strain>
    </source>
</reference>
<dbReference type="EMBL" id="JACBZA010000001">
    <property type="protein sequence ID" value="NYH86321.1"/>
    <property type="molecule type" value="Genomic_DNA"/>
</dbReference>
<dbReference type="EMBL" id="FOOI01000027">
    <property type="protein sequence ID" value="SFH66544.1"/>
    <property type="molecule type" value="Genomic_DNA"/>
</dbReference>
<evidence type="ECO:0000313" key="4">
    <source>
        <dbReference type="Proteomes" id="UP000533017"/>
    </source>
</evidence>
<dbReference type="AlphaFoldDB" id="A0A1I3BW33"/>
<dbReference type="Proteomes" id="UP000199052">
    <property type="component" value="Unassembled WGS sequence"/>
</dbReference>
<reference evidence="1 4" key="2">
    <citation type="submission" date="2020-07" db="EMBL/GenBank/DDBJ databases">
        <title>Sequencing the genomes of 1000 actinobacteria strains.</title>
        <authorList>
            <person name="Klenk H.-P."/>
        </authorList>
    </citation>
    <scope>NUCLEOTIDE SEQUENCE [LARGE SCALE GENOMIC DNA]</scope>
    <source>
        <strain evidence="1 4">DSM 45117</strain>
    </source>
</reference>
<proteinExistence type="predicted"/>
<dbReference type="RefSeq" id="WP_092890270.1">
    <property type="nucleotide sequence ID" value="NZ_FOOI01000027.1"/>
</dbReference>
<evidence type="ECO:0000313" key="3">
    <source>
        <dbReference type="Proteomes" id="UP000199052"/>
    </source>
</evidence>
<sequence length="166" mass="18156">MTSEAWWTTQKAQASIQAIGDAVAQEFGESSKEDEAGPLSRGYVGTSLDHATQTVVVVVDPELVDMERLTERMSAAPGVSGIPLRVEPSAYTSAELLEAGAVVRNRAWHPRAAQVPFTSWLAADSRFVVTLRQEDEDVARALTDRLGDRVRIERGSPRRMPRRAPG</sequence>
<keyword evidence="4" id="KW-1185">Reference proteome</keyword>
<gene>
    <name evidence="1" type="ORF">FHR37_005172</name>
    <name evidence="2" type="ORF">SAMN05421678_12733</name>
</gene>
<dbReference type="OrthoDB" id="3371256at2"/>
<evidence type="ECO:0000313" key="2">
    <source>
        <dbReference type="EMBL" id="SFH66544.1"/>
    </source>
</evidence>
<evidence type="ECO:0000313" key="1">
    <source>
        <dbReference type="EMBL" id="NYH86321.1"/>
    </source>
</evidence>
<protein>
    <submittedName>
        <fullName evidence="2">Uncharacterized protein</fullName>
    </submittedName>
</protein>
<dbReference type="Proteomes" id="UP000533017">
    <property type="component" value="Unassembled WGS sequence"/>
</dbReference>
<name>A0A1I3BW33_9ACTN</name>